<evidence type="ECO:0000313" key="1">
    <source>
        <dbReference type="EMBL" id="GKV13894.1"/>
    </source>
</evidence>
<dbReference type="EMBL" id="BPVZ01000039">
    <property type="protein sequence ID" value="GKV13894.1"/>
    <property type="molecule type" value="Genomic_DNA"/>
</dbReference>
<dbReference type="Proteomes" id="UP001054252">
    <property type="component" value="Unassembled WGS sequence"/>
</dbReference>
<organism evidence="1 2">
    <name type="scientific">Rubroshorea leprosula</name>
    <dbReference type="NCBI Taxonomy" id="152421"/>
    <lineage>
        <taxon>Eukaryota</taxon>
        <taxon>Viridiplantae</taxon>
        <taxon>Streptophyta</taxon>
        <taxon>Embryophyta</taxon>
        <taxon>Tracheophyta</taxon>
        <taxon>Spermatophyta</taxon>
        <taxon>Magnoliopsida</taxon>
        <taxon>eudicotyledons</taxon>
        <taxon>Gunneridae</taxon>
        <taxon>Pentapetalae</taxon>
        <taxon>rosids</taxon>
        <taxon>malvids</taxon>
        <taxon>Malvales</taxon>
        <taxon>Dipterocarpaceae</taxon>
        <taxon>Rubroshorea</taxon>
    </lineage>
</organism>
<comment type="caution">
    <text evidence="1">The sequence shown here is derived from an EMBL/GenBank/DDBJ whole genome shotgun (WGS) entry which is preliminary data.</text>
</comment>
<sequence>MGKHYLPLWLARDWRRRSLQRRGRKKEEKTEENHRCIVEGEGTSAERLKAVRLWFFSRFHFLLVTME</sequence>
<dbReference type="AlphaFoldDB" id="A0AAV5JH72"/>
<gene>
    <name evidence="1" type="ORF">SLEP1_g24856</name>
</gene>
<protein>
    <submittedName>
        <fullName evidence="1">Uncharacterized protein</fullName>
    </submittedName>
</protein>
<proteinExistence type="predicted"/>
<keyword evidence="2" id="KW-1185">Reference proteome</keyword>
<accession>A0AAV5JH72</accession>
<name>A0AAV5JH72_9ROSI</name>
<reference evidence="1 2" key="1">
    <citation type="journal article" date="2021" name="Commun. Biol.">
        <title>The genome of Shorea leprosula (Dipterocarpaceae) highlights the ecological relevance of drought in aseasonal tropical rainforests.</title>
        <authorList>
            <person name="Ng K.K.S."/>
            <person name="Kobayashi M.J."/>
            <person name="Fawcett J.A."/>
            <person name="Hatakeyama M."/>
            <person name="Paape T."/>
            <person name="Ng C.H."/>
            <person name="Ang C.C."/>
            <person name="Tnah L.H."/>
            <person name="Lee C.T."/>
            <person name="Nishiyama T."/>
            <person name="Sese J."/>
            <person name="O'Brien M.J."/>
            <person name="Copetti D."/>
            <person name="Mohd Noor M.I."/>
            <person name="Ong R.C."/>
            <person name="Putra M."/>
            <person name="Sireger I.Z."/>
            <person name="Indrioko S."/>
            <person name="Kosugi Y."/>
            <person name="Izuno A."/>
            <person name="Isagi Y."/>
            <person name="Lee S.L."/>
            <person name="Shimizu K.K."/>
        </authorList>
    </citation>
    <scope>NUCLEOTIDE SEQUENCE [LARGE SCALE GENOMIC DNA]</scope>
    <source>
        <strain evidence="1">214</strain>
    </source>
</reference>
<evidence type="ECO:0000313" key="2">
    <source>
        <dbReference type="Proteomes" id="UP001054252"/>
    </source>
</evidence>